<dbReference type="Gene3D" id="1.10.640.10">
    <property type="entry name" value="Haem peroxidase domain superfamily, animal type"/>
    <property type="match status" value="1"/>
</dbReference>
<sequence>MEFVRSSAAMDVNDVDLVPREQVNGLTSYLDASTVYGSTKEFTEKNLLPNGKLRVGPNNMLPRSDKMNCKIEDRRRDYCLSAGDHRVNVFVGLGMFHTVFHREHNRLVDELARVNPHWRGSKLFQEARKINAALHQHITYNEYLPSFLNDATLLTYRLRVGDYRYNPKVDPSVSNAFSTAAFRFGHSQIQTKVKVGRDEFKMENTLMRPHLVLTRLDEVVEGLAFTQAENADQFFVRAITDRLFEKDRRKRDGLDLVSLNTQRGRDHGLAPYNEYRKICGLFPVTSFDSPVFAPGNKLKFVYEEVVSTVLHRVPMPVLKVLPLGDNTVQKHIDEMSAYYVEESLCKRLKFKGRQLAEIRDQTLASVMCRNTKVRELQEHMMFVNGTSNPLIPCEDMPKIDFTKWKENPL</sequence>
<dbReference type="PANTHER" id="PTHR11475">
    <property type="entry name" value="OXIDASE/PEROXIDASE"/>
    <property type="match status" value="1"/>
</dbReference>
<dbReference type="PROSITE" id="PS50292">
    <property type="entry name" value="PEROXIDASE_3"/>
    <property type="match status" value="1"/>
</dbReference>
<dbReference type="InterPro" id="IPR010255">
    <property type="entry name" value="Haem_peroxidase_sf"/>
</dbReference>
<name>A0ABM1W579_APLCA</name>
<dbReference type="GeneID" id="118479194"/>
<organism evidence="1 2">
    <name type="scientific">Aplysia californica</name>
    <name type="common">California sea hare</name>
    <dbReference type="NCBI Taxonomy" id="6500"/>
    <lineage>
        <taxon>Eukaryota</taxon>
        <taxon>Metazoa</taxon>
        <taxon>Spiralia</taxon>
        <taxon>Lophotrochozoa</taxon>
        <taxon>Mollusca</taxon>
        <taxon>Gastropoda</taxon>
        <taxon>Heterobranchia</taxon>
        <taxon>Euthyneura</taxon>
        <taxon>Tectipleura</taxon>
        <taxon>Aplysiida</taxon>
        <taxon>Aplysioidea</taxon>
        <taxon>Aplysiidae</taxon>
        <taxon>Aplysia</taxon>
    </lineage>
</organism>
<dbReference type="InterPro" id="IPR019791">
    <property type="entry name" value="Haem_peroxidase_animal"/>
</dbReference>
<dbReference type="SUPFAM" id="SSF48113">
    <property type="entry name" value="Heme-dependent peroxidases"/>
    <property type="match status" value="1"/>
</dbReference>
<evidence type="ECO:0000313" key="2">
    <source>
        <dbReference type="RefSeq" id="XP_035829822.1"/>
    </source>
</evidence>
<gene>
    <name evidence="2" type="primary">LOC118479194</name>
</gene>
<accession>A0ABM1W579</accession>
<dbReference type="RefSeq" id="XP_035829822.1">
    <property type="nucleotide sequence ID" value="XM_035973929.1"/>
</dbReference>
<evidence type="ECO:0000313" key="1">
    <source>
        <dbReference type="Proteomes" id="UP000694888"/>
    </source>
</evidence>
<dbReference type="Proteomes" id="UP000694888">
    <property type="component" value="Unplaced"/>
</dbReference>
<proteinExistence type="predicted"/>
<reference evidence="2" key="1">
    <citation type="submission" date="2025-08" db="UniProtKB">
        <authorList>
            <consortium name="RefSeq"/>
        </authorList>
    </citation>
    <scope>IDENTIFICATION</scope>
</reference>
<protein>
    <submittedName>
        <fullName evidence="2">Peroxidase-like</fullName>
    </submittedName>
</protein>
<dbReference type="Pfam" id="PF03098">
    <property type="entry name" value="An_peroxidase"/>
    <property type="match status" value="1"/>
</dbReference>
<keyword evidence="1" id="KW-1185">Reference proteome</keyword>
<dbReference type="PRINTS" id="PR00457">
    <property type="entry name" value="ANPEROXIDASE"/>
</dbReference>
<dbReference type="InterPro" id="IPR037120">
    <property type="entry name" value="Haem_peroxidase_sf_animal"/>
</dbReference>
<dbReference type="PANTHER" id="PTHR11475:SF106">
    <property type="entry name" value="CURLY SU"/>
    <property type="match status" value="1"/>
</dbReference>